<evidence type="ECO:0000313" key="2">
    <source>
        <dbReference type="Proteomes" id="UP001180737"/>
    </source>
</evidence>
<gene>
    <name evidence="1" type="ORF">RM704_39190</name>
</gene>
<accession>A0ABU2ZCS3</accession>
<sequence length="44" mass="4683">MFQSPAPPLAPMTPNAVISAFTYLRAVQPATPRPPPNASPPNRL</sequence>
<name>A0ABU2ZCS3_9ACTN</name>
<reference evidence="1" key="1">
    <citation type="submission" date="2024-05" db="EMBL/GenBank/DDBJ databases">
        <title>30 novel species of actinomycetes from the DSMZ collection.</title>
        <authorList>
            <person name="Nouioui I."/>
        </authorList>
    </citation>
    <scope>NUCLEOTIDE SEQUENCE</scope>
    <source>
        <strain evidence="1">DSM 3412</strain>
    </source>
</reference>
<comment type="caution">
    <text evidence="1">The sequence shown here is derived from an EMBL/GenBank/DDBJ whole genome shotgun (WGS) entry which is preliminary data.</text>
</comment>
<protein>
    <submittedName>
        <fullName evidence="1">Uncharacterized protein</fullName>
    </submittedName>
</protein>
<dbReference type="EMBL" id="JAVRFJ010000050">
    <property type="protein sequence ID" value="MDT0573404.1"/>
    <property type="molecule type" value="Genomic_DNA"/>
</dbReference>
<dbReference type="Proteomes" id="UP001180737">
    <property type="component" value="Unassembled WGS sequence"/>
</dbReference>
<evidence type="ECO:0000313" key="1">
    <source>
        <dbReference type="EMBL" id="MDT0573404.1"/>
    </source>
</evidence>
<proteinExistence type="predicted"/>
<keyword evidence="2" id="KW-1185">Reference proteome</keyword>
<dbReference type="RefSeq" id="WP_311592617.1">
    <property type="nucleotide sequence ID" value="NZ_JAVRFJ010000050.1"/>
</dbReference>
<organism evidence="1 2">
    <name type="scientific">Streptomyces gottesmaniae</name>
    <dbReference type="NCBI Taxonomy" id="3075518"/>
    <lineage>
        <taxon>Bacteria</taxon>
        <taxon>Bacillati</taxon>
        <taxon>Actinomycetota</taxon>
        <taxon>Actinomycetes</taxon>
        <taxon>Kitasatosporales</taxon>
        <taxon>Streptomycetaceae</taxon>
        <taxon>Streptomyces</taxon>
    </lineage>
</organism>